<dbReference type="NCBIfam" id="TIGR04336">
    <property type="entry name" value="AmmeMemoSam_B"/>
    <property type="match status" value="1"/>
</dbReference>
<dbReference type="Pfam" id="PF01875">
    <property type="entry name" value="Memo"/>
    <property type="match status" value="1"/>
</dbReference>
<evidence type="ECO:0000313" key="2">
    <source>
        <dbReference type="EMBL" id="ETW94116.1"/>
    </source>
</evidence>
<sequence length="390" mass="42643">YICLRDPEGIVEHQIVLTPAAFFVATQLDGESDVRAIQRAFAQQFGGQEAAAEDILRIVNDLDEQGFLLSERFEARRQHVETAFLESALRPAYLAGKSYAEQAGALRAFLNEQFTTHSGGPGEAPGAQPGSGDPLRCLIAPHIDFHRGGHAYARAYLELFKQGRPDVVIIFGVAHISPPAPFVLTRKAFDTPFGALLTDQDLVRQLEAACSWDPYAYEMVHRTEHSIEFQAVMLSYLYGPNVRIVPILCSTFGSELGSVEPAHLSAVNTFLETCQDIVATLGKRVSVIAGADLAHVGRRFGDDFDISEPIVEGVAERDRQDLQYVTAGDADGFYRSVMQDRNERRICGLNCIYASLKTVACSGVTGELLHYDYAHDPAGGIVSFADVAFA</sequence>
<gene>
    <name evidence="2" type="ORF">ETSY2_50300</name>
</gene>
<dbReference type="InterPro" id="IPR041881">
    <property type="entry name" value="PqqD_sf"/>
</dbReference>
<dbReference type="EMBL" id="AZHX01002522">
    <property type="protein sequence ID" value="ETW94116.1"/>
    <property type="molecule type" value="Genomic_DNA"/>
</dbReference>
<accession>W4L9U9</accession>
<protein>
    <recommendedName>
        <fullName evidence="4">AmmeMemoRadiSam system protein B</fullName>
    </recommendedName>
</protein>
<comment type="caution">
    <text evidence="2">The sequence shown here is derived from an EMBL/GenBank/DDBJ whole genome shotgun (WGS) entry which is preliminary data.</text>
</comment>
<dbReference type="Gene3D" id="3.40.830.10">
    <property type="entry name" value="LigB-like"/>
    <property type="match status" value="1"/>
</dbReference>
<feature type="non-terminal residue" evidence="2">
    <location>
        <position position="1"/>
    </location>
</feature>
<dbReference type="InterPro" id="IPR008792">
    <property type="entry name" value="PQQD"/>
</dbReference>
<dbReference type="InterPro" id="IPR002737">
    <property type="entry name" value="MEMO1_fam"/>
</dbReference>
<dbReference type="PANTHER" id="PTHR11060:SF0">
    <property type="entry name" value="PROTEIN MEMO1"/>
    <property type="match status" value="1"/>
</dbReference>
<evidence type="ECO:0008006" key="4">
    <source>
        <dbReference type="Google" id="ProtNLM"/>
    </source>
</evidence>
<dbReference type="AlphaFoldDB" id="W4L9U9"/>
<evidence type="ECO:0000256" key="1">
    <source>
        <dbReference type="ARBA" id="ARBA00006315"/>
    </source>
</evidence>
<dbReference type="CDD" id="cd07361">
    <property type="entry name" value="MEMO_like"/>
    <property type="match status" value="1"/>
</dbReference>
<dbReference type="HOGENOM" id="CLU_706983_0_0_7"/>
<evidence type="ECO:0000313" key="3">
    <source>
        <dbReference type="Proteomes" id="UP000019140"/>
    </source>
</evidence>
<proteinExistence type="inferred from homology"/>
<organism evidence="2 3">
    <name type="scientific">Candidatus Entotheonella gemina</name>
    <dbReference type="NCBI Taxonomy" id="1429439"/>
    <lineage>
        <taxon>Bacteria</taxon>
        <taxon>Pseudomonadati</taxon>
        <taxon>Nitrospinota/Tectimicrobiota group</taxon>
        <taxon>Candidatus Tectimicrobiota</taxon>
        <taxon>Candidatus Entotheonellia</taxon>
        <taxon>Candidatus Entotheonellales</taxon>
        <taxon>Candidatus Entotheonellaceae</taxon>
        <taxon>Candidatus Entotheonella</taxon>
    </lineage>
</organism>
<name>W4L9U9_9BACT</name>
<dbReference type="Pfam" id="PF05402">
    <property type="entry name" value="PqqD"/>
    <property type="match status" value="1"/>
</dbReference>
<dbReference type="PANTHER" id="PTHR11060">
    <property type="entry name" value="PROTEIN MEMO1"/>
    <property type="match status" value="1"/>
</dbReference>
<comment type="similarity">
    <text evidence="1">Belongs to the MEMO1 family.</text>
</comment>
<dbReference type="Gene3D" id="1.10.10.1150">
    <property type="entry name" value="Coenzyme PQQ synthesis protein D (PqqD)"/>
    <property type="match status" value="1"/>
</dbReference>
<keyword evidence="3" id="KW-1185">Reference proteome</keyword>
<dbReference type="Proteomes" id="UP000019140">
    <property type="component" value="Unassembled WGS sequence"/>
</dbReference>
<reference evidence="2 3" key="1">
    <citation type="journal article" date="2014" name="Nature">
        <title>An environmental bacterial taxon with a large and distinct metabolic repertoire.</title>
        <authorList>
            <person name="Wilson M.C."/>
            <person name="Mori T."/>
            <person name="Ruckert C."/>
            <person name="Uria A.R."/>
            <person name="Helf M.J."/>
            <person name="Takada K."/>
            <person name="Gernert C."/>
            <person name="Steffens U.A."/>
            <person name="Heycke N."/>
            <person name="Schmitt S."/>
            <person name="Rinke C."/>
            <person name="Helfrich E.J."/>
            <person name="Brachmann A.O."/>
            <person name="Gurgui C."/>
            <person name="Wakimoto T."/>
            <person name="Kracht M."/>
            <person name="Crusemann M."/>
            <person name="Hentschel U."/>
            <person name="Abe I."/>
            <person name="Matsunaga S."/>
            <person name="Kalinowski J."/>
            <person name="Takeyama H."/>
            <person name="Piel J."/>
        </authorList>
    </citation>
    <scope>NUCLEOTIDE SEQUENCE [LARGE SCALE GENOMIC DNA]</scope>
    <source>
        <strain evidence="3">TSY2</strain>
    </source>
</reference>